<sequence length="1620" mass="177815">MPLNTQDLPAAFGQTNSTDLLRLVDWMDEAASWASTQGGTEAEWLWHWATADAGSFGAILDTCKSRAGAFSRHEWLWHWCSYLMVSPSAHTASMVVATLWMSEALARAQKTSSSAAEWLWFWMEESTTYDFSEILDLAHAMGGSQNYSREDTGAASQSSGSGSGTGIRTLGSSQQTIVVEKLVRTIGDAWDCCCVNASVIATFALYLQHYVLLAQVMASTHLAEDGGPQPQSPSKGTAHLSELCAALDVHIPAELSLHDEFDRTARNFGMVATSFAQLDEWMHKLALIPNHHKSSGIFACFGQPAGGENTGSAHPKPLATASNQSSWSDTFPAKLSSEVTLQLRQSFLQKYPSEVLDDASMPGARLLALAFKQASQSEWKFIPWKWRMSVTEPEEQQVTRPKKVPRVDLAELLLDDIPSRSIPDTLGMFALSKILRLHSVAMALVTDVHLVTLKAYEARFLKVAGARFESNSGLRAPNALECEQADRRFWESVSELRIQGWALDDCIHECSTVRSELLALLSPRPFIAKAFRKGEGKGKYSNPPPPPRQPGRGKGAKTGATGAGTENKQERVSSATIDGEVKTLCMRWSQRTGCRNPTCRFAHKCPVKLSNGKVPESGLSTSPPKLALSHRPLDEPPPFSSPAFTPGGGPLQVRSLDNQPISPAESSCTDKHPPCASATTCHTAPADESPLLLFSAGSPLDDLGAQSHSLDEEDLSQHTLPPRSLLSSSVQALHAALPPSSAPFFLHICSGRSLPLGMAFQHIGVDVLEVGLSVSQDLDLCDDTFFEQLLRICCSRSVFLAHSSSASEGFESLRSWTGPPLQALSQADLLPLHAKDTGLALKVQEAHLRQVRCVQALRAAFVSGAQVSLEQDAHCKSWLEPASLHFLKEINADLVCVAACALEIPDHEAGWLFATSWRPFQELASSCVHDHEASRALTVPLSERSRLFGEKSRTLASAYAALALPLFPASASGPGRSLDFQNAPLLSETKGVSDAPVSVQGGAGIFSLPDWSVPQQGIPDCFHDFRSTLQAFLLKRQHPRRLRELLMSGSAELLFSDADVAALRQDFASWAAKTRPDLQWDWDGHDSTLFPCLLSGVPTGFDGDIPMSNVLIPQGTDHPFEQSVHICHGNWSSADSDLDTLTSLVNDEIAKGWLFEGCRESASHGRITSNQDSLFIACAPLERTFRHFGSNAWGTLHIWVWVRHALFGYVDDFMLVQDDEVICLSAAMILAFCRMFCIPISWSKLQLKSSVLWIGWHFGFASGTFCIPEEKVTRLKQLLLQALSGRHTSKNTLEKVVGLLQWFCKLHKTFKPWLCTLYGDMHRPMATNCSIDPGSWKGLSAFLDDSLTFVSRPPGLAVSPGTKLIEARHVPLKSKEDLGKVATSKRIWMRVADPSTQRRKLCKASRDSLLFWQDWCARPQLPMPLQKPPLVDFVTAAADARGDGDIVGIGGFLDFGKGQVVGFSQTWRLCDLACLGLPLQMPAHRDITCYETLAQMGLILCLRSVVPCARWQLRLRTFSDNSGTEAGVNKLYSSSFPLSAFLQRLCMLACSTGIALDVSHIPGEKNDEADMLSRWTDESVPLPPKFDLANRVDCSLERLWHFRTDIRLWPPCASLKWRHP</sequence>
<dbReference type="PANTHER" id="PTHR33050">
    <property type="entry name" value="REVERSE TRANSCRIPTASE DOMAIN-CONTAINING PROTEIN"/>
    <property type="match status" value="1"/>
</dbReference>
<evidence type="ECO:0008006" key="4">
    <source>
        <dbReference type="Google" id="ProtNLM"/>
    </source>
</evidence>
<evidence type="ECO:0000313" key="3">
    <source>
        <dbReference type="Proteomes" id="UP000604046"/>
    </source>
</evidence>
<protein>
    <recommendedName>
        <fullName evidence="4">C3H1-type domain-containing protein</fullName>
    </recommendedName>
</protein>
<evidence type="ECO:0000256" key="1">
    <source>
        <dbReference type="SAM" id="MobiDB-lite"/>
    </source>
</evidence>
<keyword evidence="3" id="KW-1185">Reference proteome</keyword>
<proteinExistence type="predicted"/>
<feature type="region of interest" description="Disordered" evidence="1">
    <location>
        <begin position="148"/>
        <end position="168"/>
    </location>
</feature>
<dbReference type="PANTHER" id="PTHR33050:SF7">
    <property type="entry name" value="RIBONUCLEASE H"/>
    <property type="match status" value="1"/>
</dbReference>
<evidence type="ECO:0000313" key="2">
    <source>
        <dbReference type="EMBL" id="CAE7349765.1"/>
    </source>
</evidence>
<gene>
    <name evidence="2" type="ORF">SNAT2548_LOCUS18389</name>
</gene>
<dbReference type="InterPro" id="IPR052055">
    <property type="entry name" value="Hepadnavirus_pol/RT"/>
</dbReference>
<dbReference type="SUPFAM" id="SSF56672">
    <property type="entry name" value="DNA/RNA polymerases"/>
    <property type="match status" value="1"/>
</dbReference>
<dbReference type="InterPro" id="IPR043502">
    <property type="entry name" value="DNA/RNA_pol_sf"/>
</dbReference>
<name>A0A812P4A9_9DINO</name>
<feature type="region of interest" description="Disordered" evidence="1">
    <location>
        <begin position="629"/>
        <end position="648"/>
    </location>
</feature>
<feature type="compositionally biased region" description="Low complexity" evidence="1">
    <location>
        <begin position="153"/>
        <end position="168"/>
    </location>
</feature>
<reference evidence="2" key="1">
    <citation type="submission" date="2021-02" db="EMBL/GenBank/DDBJ databases">
        <authorList>
            <person name="Dougan E. K."/>
            <person name="Rhodes N."/>
            <person name="Thang M."/>
            <person name="Chan C."/>
        </authorList>
    </citation>
    <scope>NUCLEOTIDE SEQUENCE</scope>
</reference>
<dbReference type="Proteomes" id="UP000604046">
    <property type="component" value="Unassembled WGS sequence"/>
</dbReference>
<feature type="region of interest" description="Disordered" evidence="1">
    <location>
        <begin position="532"/>
        <end position="574"/>
    </location>
</feature>
<comment type="caution">
    <text evidence="2">The sequence shown here is derived from an EMBL/GenBank/DDBJ whole genome shotgun (WGS) entry which is preliminary data.</text>
</comment>
<dbReference type="EMBL" id="CAJNDS010002144">
    <property type="protein sequence ID" value="CAE7349765.1"/>
    <property type="molecule type" value="Genomic_DNA"/>
</dbReference>
<accession>A0A812P4A9</accession>
<organism evidence="2 3">
    <name type="scientific">Symbiodinium natans</name>
    <dbReference type="NCBI Taxonomy" id="878477"/>
    <lineage>
        <taxon>Eukaryota</taxon>
        <taxon>Sar</taxon>
        <taxon>Alveolata</taxon>
        <taxon>Dinophyceae</taxon>
        <taxon>Suessiales</taxon>
        <taxon>Symbiodiniaceae</taxon>
        <taxon>Symbiodinium</taxon>
    </lineage>
</organism>